<dbReference type="GO" id="GO:0009506">
    <property type="term" value="C:plasmodesma"/>
    <property type="evidence" value="ECO:0007669"/>
    <property type="project" value="TreeGrafter"/>
</dbReference>
<dbReference type="GO" id="GO:0019722">
    <property type="term" value="P:calcium-mediated signaling"/>
    <property type="evidence" value="ECO:0007669"/>
    <property type="project" value="TreeGrafter"/>
</dbReference>
<evidence type="ECO:0000313" key="9">
    <source>
        <dbReference type="Proteomes" id="UP001280121"/>
    </source>
</evidence>
<sequence>MKKVIVLSFLIIFLTTTLMADSSPPLETDEISHAHYIIMSSANSGGRLSAQPKCNELVGCECKTEEEEMLTKRSRYISYGALKMNNVPCNQPGNSYYSCDAKPKANPYHRGCSAITHCTRYTD</sequence>
<dbReference type="Pfam" id="PF05498">
    <property type="entry name" value="RALF"/>
    <property type="match status" value="1"/>
</dbReference>
<dbReference type="AlphaFoldDB" id="A0AAD9X103"/>
<keyword evidence="3" id="KW-0964">Secreted</keyword>
<evidence type="ECO:0000256" key="5">
    <source>
        <dbReference type="ARBA" id="ARBA00022729"/>
    </source>
</evidence>
<dbReference type="PANTHER" id="PTHR33136">
    <property type="entry name" value="RAPID ALKALINIZATION FACTOR-LIKE"/>
    <property type="match status" value="1"/>
</dbReference>
<feature type="chain" id="PRO_5042054566" description="Rapid alkalinization factor" evidence="7">
    <location>
        <begin position="21"/>
        <end position="123"/>
    </location>
</feature>
<keyword evidence="9" id="KW-1185">Reference proteome</keyword>
<feature type="signal peptide" evidence="7">
    <location>
        <begin position="1"/>
        <end position="20"/>
    </location>
</feature>
<comment type="subcellular location">
    <subcellularLocation>
        <location evidence="1">Secreted</location>
    </subcellularLocation>
</comment>
<keyword evidence="6" id="KW-1015">Disulfide bond</keyword>
<evidence type="ECO:0000256" key="1">
    <source>
        <dbReference type="ARBA" id="ARBA00004613"/>
    </source>
</evidence>
<dbReference type="GO" id="GO:0005576">
    <property type="term" value="C:extracellular region"/>
    <property type="evidence" value="ECO:0007669"/>
    <property type="project" value="UniProtKB-SubCell"/>
</dbReference>
<evidence type="ECO:0000313" key="8">
    <source>
        <dbReference type="EMBL" id="KAK2651149.1"/>
    </source>
</evidence>
<evidence type="ECO:0000256" key="3">
    <source>
        <dbReference type="ARBA" id="ARBA00022525"/>
    </source>
</evidence>
<comment type="caution">
    <text evidence="8">The sequence shown here is derived from an EMBL/GenBank/DDBJ whole genome shotgun (WGS) entry which is preliminary data.</text>
</comment>
<dbReference type="InterPro" id="IPR008801">
    <property type="entry name" value="RALF"/>
</dbReference>
<reference evidence="8" key="1">
    <citation type="journal article" date="2023" name="Plant J.">
        <title>Genome sequences and population genomics provide insights into the demographic history, inbreeding, and mutation load of two 'living fossil' tree species of Dipteronia.</title>
        <authorList>
            <person name="Feng Y."/>
            <person name="Comes H.P."/>
            <person name="Chen J."/>
            <person name="Zhu S."/>
            <person name="Lu R."/>
            <person name="Zhang X."/>
            <person name="Li P."/>
            <person name="Qiu J."/>
            <person name="Olsen K.M."/>
            <person name="Qiu Y."/>
        </authorList>
    </citation>
    <scope>NUCLEOTIDE SEQUENCE</scope>
    <source>
        <strain evidence="8">KIB01</strain>
    </source>
</reference>
<dbReference type="GO" id="GO:0040008">
    <property type="term" value="P:regulation of growth"/>
    <property type="evidence" value="ECO:0007669"/>
    <property type="project" value="UniProtKB-ARBA"/>
</dbReference>
<comment type="similarity">
    <text evidence="2">Belongs to the plant rapid alkalinization factor (RALF) family.</text>
</comment>
<dbReference type="Proteomes" id="UP001280121">
    <property type="component" value="Unassembled WGS sequence"/>
</dbReference>
<keyword evidence="4" id="KW-0372">Hormone</keyword>
<evidence type="ECO:0000256" key="7">
    <source>
        <dbReference type="SAM" id="SignalP"/>
    </source>
</evidence>
<evidence type="ECO:0000256" key="4">
    <source>
        <dbReference type="ARBA" id="ARBA00022702"/>
    </source>
</evidence>
<evidence type="ECO:0000256" key="6">
    <source>
        <dbReference type="ARBA" id="ARBA00023157"/>
    </source>
</evidence>
<organism evidence="8 9">
    <name type="scientific">Dipteronia dyeriana</name>
    <dbReference type="NCBI Taxonomy" id="168575"/>
    <lineage>
        <taxon>Eukaryota</taxon>
        <taxon>Viridiplantae</taxon>
        <taxon>Streptophyta</taxon>
        <taxon>Embryophyta</taxon>
        <taxon>Tracheophyta</taxon>
        <taxon>Spermatophyta</taxon>
        <taxon>Magnoliopsida</taxon>
        <taxon>eudicotyledons</taxon>
        <taxon>Gunneridae</taxon>
        <taxon>Pentapetalae</taxon>
        <taxon>rosids</taxon>
        <taxon>malvids</taxon>
        <taxon>Sapindales</taxon>
        <taxon>Sapindaceae</taxon>
        <taxon>Hippocastanoideae</taxon>
        <taxon>Acereae</taxon>
        <taxon>Dipteronia</taxon>
    </lineage>
</organism>
<keyword evidence="5 7" id="KW-0732">Signal</keyword>
<name>A0AAD9X103_9ROSI</name>
<proteinExistence type="inferred from homology"/>
<evidence type="ECO:0000256" key="2">
    <source>
        <dbReference type="ARBA" id="ARBA00009178"/>
    </source>
</evidence>
<dbReference type="EMBL" id="JANJYI010000005">
    <property type="protein sequence ID" value="KAK2651149.1"/>
    <property type="molecule type" value="Genomic_DNA"/>
</dbReference>
<dbReference type="GO" id="GO:0005179">
    <property type="term" value="F:hormone activity"/>
    <property type="evidence" value="ECO:0007669"/>
    <property type="project" value="UniProtKB-KW"/>
</dbReference>
<protein>
    <recommendedName>
        <fullName evidence="10">Rapid alkalinization factor</fullName>
    </recommendedName>
</protein>
<evidence type="ECO:0008006" key="10">
    <source>
        <dbReference type="Google" id="ProtNLM"/>
    </source>
</evidence>
<gene>
    <name evidence="8" type="ORF">Ddye_018638</name>
</gene>
<dbReference type="PANTHER" id="PTHR33136:SF89">
    <property type="entry name" value="PROTEIN RALF-LIKE 19"/>
    <property type="match status" value="1"/>
</dbReference>
<accession>A0AAD9X103</accession>